<feature type="signal peptide" evidence="2">
    <location>
        <begin position="1"/>
        <end position="21"/>
    </location>
</feature>
<dbReference type="PANTHER" id="PTHR21063:SF4">
    <property type="entry name" value="CD48 ANTIGEN-RELATED"/>
    <property type="match status" value="1"/>
</dbReference>
<dbReference type="Proteomes" id="UP000694427">
    <property type="component" value="Unplaced"/>
</dbReference>
<accession>A0A8C1N1C9</accession>
<organism evidence="4 5">
    <name type="scientific">Cyprinus carpio</name>
    <name type="common">Common carp</name>
    <dbReference type="NCBI Taxonomy" id="7962"/>
    <lineage>
        <taxon>Eukaryota</taxon>
        <taxon>Metazoa</taxon>
        <taxon>Chordata</taxon>
        <taxon>Craniata</taxon>
        <taxon>Vertebrata</taxon>
        <taxon>Euteleostomi</taxon>
        <taxon>Actinopterygii</taxon>
        <taxon>Neopterygii</taxon>
        <taxon>Teleostei</taxon>
        <taxon>Ostariophysi</taxon>
        <taxon>Cypriniformes</taxon>
        <taxon>Cyprinidae</taxon>
        <taxon>Cyprininae</taxon>
        <taxon>Cyprinus</taxon>
    </lineage>
</organism>
<reference evidence="4" key="1">
    <citation type="submission" date="2025-08" db="UniProtKB">
        <authorList>
            <consortium name="Ensembl"/>
        </authorList>
    </citation>
    <scope>IDENTIFICATION</scope>
</reference>
<dbReference type="Ensembl" id="ENSCCRT00010093756.1">
    <property type="protein sequence ID" value="ENSCCRP00010084529.1"/>
    <property type="gene ID" value="ENSCCRG00010036899.1"/>
</dbReference>
<dbReference type="InterPro" id="IPR013783">
    <property type="entry name" value="Ig-like_fold"/>
</dbReference>
<feature type="domain" description="Immunoglobulin" evidence="3">
    <location>
        <begin position="24"/>
        <end position="124"/>
    </location>
</feature>
<keyword evidence="5" id="KW-1185">Reference proteome</keyword>
<dbReference type="InterPro" id="IPR003599">
    <property type="entry name" value="Ig_sub"/>
</dbReference>
<keyword evidence="1" id="KW-0472">Membrane</keyword>
<dbReference type="SMART" id="SM00409">
    <property type="entry name" value="IG"/>
    <property type="match status" value="1"/>
</dbReference>
<name>A0A8C1N1C9_CYPCA</name>
<feature type="chain" id="PRO_5034909101" description="Immunoglobulin domain-containing protein" evidence="2">
    <location>
        <begin position="22"/>
        <end position="194"/>
    </location>
</feature>
<evidence type="ECO:0000313" key="4">
    <source>
        <dbReference type="Ensembl" id="ENSCCRP00010084529.1"/>
    </source>
</evidence>
<reference evidence="4" key="2">
    <citation type="submission" date="2025-09" db="UniProtKB">
        <authorList>
            <consortium name="Ensembl"/>
        </authorList>
    </citation>
    <scope>IDENTIFICATION</scope>
</reference>
<keyword evidence="1" id="KW-1133">Transmembrane helix</keyword>
<evidence type="ECO:0000256" key="2">
    <source>
        <dbReference type="SAM" id="SignalP"/>
    </source>
</evidence>
<evidence type="ECO:0000256" key="1">
    <source>
        <dbReference type="SAM" id="Phobius"/>
    </source>
</evidence>
<dbReference type="SUPFAM" id="SSF48726">
    <property type="entry name" value="Immunoglobulin"/>
    <property type="match status" value="1"/>
</dbReference>
<dbReference type="FunFam" id="2.60.40.10:FF:002431">
    <property type="entry name" value="Si:ch211-222k6.3"/>
    <property type="match status" value="1"/>
</dbReference>
<proteinExistence type="predicted"/>
<evidence type="ECO:0000313" key="5">
    <source>
        <dbReference type="Proteomes" id="UP000694427"/>
    </source>
</evidence>
<sequence>MVHLFILLCLWHLFGVFGVDADGMKSVSVLEGDSVTLDSGVTEMMNDEVILWRFGTENTLIVEMKIMDGSINVFDDVLDGRFRDRLKLDHQTGSLIITNITPEHTGLYKLQTKTVRQRFSLNVQAPLPLPNSSSSSSSKCEHLNITELCQTYAEVHRCCDSTETVIRLVVAALMGVAAAAAVVLLVNDVRSSRG</sequence>
<protein>
    <recommendedName>
        <fullName evidence="3">Immunoglobulin domain-containing protein</fullName>
    </recommendedName>
</protein>
<keyword evidence="2" id="KW-0732">Signal</keyword>
<keyword evidence="1" id="KW-0812">Transmembrane</keyword>
<dbReference type="Gene3D" id="2.60.40.10">
    <property type="entry name" value="Immunoglobulins"/>
    <property type="match status" value="1"/>
</dbReference>
<dbReference type="AlphaFoldDB" id="A0A8C1N1C9"/>
<dbReference type="PANTHER" id="PTHR21063">
    <property type="entry name" value="LFA-3"/>
    <property type="match status" value="1"/>
</dbReference>
<dbReference type="InterPro" id="IPR036179">
    <property type="entry name" value="Ig-like_dom_sf"/>
</dbReference>
<evidence type="ECO:0000259" key="3">
    <source>
        <dbReference type="SMART" id="SM00409"/>
    </source>
</evidence>
<feature type="transmembrane region" description="Helical" evidence="1">
    <location>
        <begin position="165"/>
        <end position="186"/>
    </location>
</feature>